<accession>A0ABT5M674</accession>
<dbReference type="Gene3D" id="1.20.120.20">
    <property type="entry name" value="Apolipoprotein"/>
    <property type="match status" value="1"/>
</dbReference>
<dbReference type="NCBIfam" id="TIGR01760">
    <property type="entry name" value="tape_meas_TP901"/>
    <property type="match status" value="1"/>
</dbReference>
<organism evidence="6 7">
    <name type="scientific">Xenorhabdus aichiensis</name>
    <dbReference type="NCBI Taxonomy" id="3025874"/>
    <lineage>
        <taxon>Bacteria</taxon>
        <taxon>Pseudomonadati</taxon>
        <taxon>Pseudomonadota</taxon>
        <taxon>Gammaproteobacteria</taxon>
        <taxon>Enterobacterales</taxon>
        <taxon>Morganellaceae</taxon>
        <taxon>Xenorhabdus</taxon>
    </lineage>
</organism>
<dbReference type="Proteomes" id="UP001214757">
    <property type="component" value="Unassembled WGS sequence"/>
</dbReference>
<dbReference type="InterPro" id="IPR010090">
    <property type="entry name" value="Phage_tape_meas"/>
</dbReference>
<keyword evidence="2" id="KW-0175">Coiled coil</keyword>
<dbReference type="SUPFAM" id="SSF58113">
    <property type="entry name" value="Apolipoprotein A-I"/>
    <property type="match status" value="1"/>
</dbReference>
<feature type="domain" description="Phage tail tape measure protein" evidence="5">
    <location>
        <begin position="240"/>
        <end position="439"/>
    </location>
</feature>
<feature type="coiled-coil region" evidence="2">
    <location>
        <begin position="29"/>
        <end position="184"/>
    </location>
</feature>
<dbReference type="Pfam" id="PF10145">
    <property type="entry name" value="PhageMin_Tail"/>
    <property type="match status" value="1"/>
</dbReference>
<keyword evidence="1" id="KW-1188">Viral release from host cell</keyword>
<evidence type="ECO:0000256" key="1">
    <source>
        <dbReference type="ARBA" id="ARBA00022612"/>
    </source>
</evidence>
<protein>
    <submittedName>
        <fullName evidence="6">Phage tail tape measure protein</fullName>
    </submittedName>
</protein>
<name>A0ABT5M674_9GAMM</name>
<keyword evidence="4" id="KW-0812">Transmembrane</keyword>
<evidence type="ECO:0000313" key="6">
    <source>
        <dbReference type="EMBL" id="MDC9623209.1"/>
    </source>
</evidence>
<proteinExistence type="predicted"/>
<evidence type="ECO:0000313" key="7">
    <source>
        <dbReference type="Proteomes" id="UP001214757"/>
    </source>
</evidence>
<comment type="caution">
    <text evidence="6">The sequence shown here is derived from an EMBL/GenBank/DDBJ whole genome shotgun (WGS) entry which is preliminary data.</text>
</comment>
<evidence type="ECO:0000256" key="2">
    <source>
        <dbReference type="SAM" id="Coils"/>
    </source>
</evidence>
<evidence type="ECO:0000256" key="4">
    <source>
        <dbReference type="SAM" id="Phobius"/>
    </source>
</evidence>
<sequence>MSDRNLRLQVILSAVDKLTRPFKGAQAANKRLAETLRQSRQQLRDLNQQAGRIEGFRKAKRQLTETQQAYRSATERVAALSRALNASSAPTQAQIRQLQQAKNAAKQLKDKTQSLNQSLQRQRDALHASGISTNQLGQAQRRINADISRTTSTLQQQGQQLERLRQQEQRLAAARSRYQKLKDVRNQMAATGAAATAAGVGALYSAKRVMMPGYDFEVGMSKVQALTRLDKNSPELKQLREQSRHLGATTAFTANQVAQGQSFYAMAGFKPDQIRAAMPGTLSMSLAGDTDLATTADIGSNILTGFKLKSEEMGRVSDVLVGAFTRSNTNLMMLGDTMKYVAPVAAGLGVDIETAAAATGKLGDAGIQGSMAGTSLRSILGRLAEPPAAAAKALAKLSVQTKDAKGNLRGLPDILTELNAKTAKMGNAQRAGIFKAIAGEEAFSALSVLSDQAGSGELQKLIKELKNAQGEAKKVADTMTDNLDGDLKGLSSAWEDLGIQIFGSVDSPLRGITQRITKIISKTGEWMKANPELTKTLTMVGIGLGVILTVFGAITLALAALLGPLLIVKLGFTMLGIKGAGSMGRLRKATSALGKGFEWLSKKSGRLRKAASFLSKGFKGLAKKGVGALKLLGSAFKILAGVIRGATTLMMANPILAILGMIALAAWLIYDNWETLGPWFKKLWDDISTYVSTAWESIKQKILTRWEEIKLSISTKWDDIRQYISTKWNEIVEDTKKLPERFKQFGTEIIEKLIAGIKAKWKELKKNVSELGTQIKDAVTPDFMKEQSQKPDVKKALDSYRELSRPHANPFAAFSGAHDTGGYIPAGKFGLVGEYGPELINGPARVTSRRQTAALAAMAALSMGAAASVNANAPLHPHSLPAAEYQHSSVSVTNQIQGKHHSAYEIHIHATPAQSAQDIARAVALELDRREQQQRARVRSTFSDREDY</sequence>
<dbReference type="PANTHER" id="PTHR37813">
    <property type="entry name" value="FELS-2 PROPHAGE PROTEIN"/>
    <property type="match status" value="1"/>
</dbReference>
<reference evidence="6 7" key="1">
    <citation type="submission" date="2023-02" db="EMBL/GenBank/DDBJ databases">
        <title>Entomopathogenic bacteria.</title>
        <authorList>
            <person name="Machado R.A."/>
        </authorList>
    </citation>
    <scope>NUCLEOTIDE SEQUENCE [LARGE SCALE GENOMIC DNA]</scope>
    <source>
        <strain evidence="6 7">XENO-7</strain>
    </source>
</reference>
<feature type="transmembrane region" description="Helical" evidence="4">
    <location>
        <begin position="537"/>
        <end position="568"/>
    </location>
</feature>
<dbReference type="EMBL" id="JAQRFO010000044">
    <property type="protein sequence ID" value="MDC9623209.1"/>
    <property type="molecule type" value="Genomic_DNA"/>
</dbReference>
<keyword evidence="4" id="KW-1133">Transmembrane helix</keyword>
<gene>
    <name evidence="6" type="ORF">PSI22_16555</name>
</gene>
<feature type="transmembrane region" description="Helical" evidence="4">
    <location>
        <begin position="649"/>
        <end position="670"/>
    </location>
</feature>
<dbReference type="PANTHER" id="PTHR37813:SF1">
    <property type="entry name" value="FELS-2 PROPHAGE PROTEIN"/>
    <property type="match status" value="1"/>
</dbReference>
<keyword evidence="4" id="KW-0472">Membrane</keyword>
<dbReference type="RefSeq" id="WP_273580705.1">
    <property type="nucleotide sequence ID" value="NZ_JAQRFO010000044.1"/>
</dbReference>
<evidence type="ECO:0000259" key="5">
    <source>
        <dbReference type="Pfam" id="PF10145"/>
    </source>
</evidence>
<feature type="region of interest" description="Disordered" evidence="3">
    <location>
        <begin position="929"/>
        <end position="948"/>
    </location>
</feature>
<evidence type="ECO:0000256" key="3">
    <source>
        <dbReference type="SAM" id="MobiDB-lite"/>
    </source>
</evidence>
<keyword evidence="7" id="KW-1185">Reference proteome</keyword>